<dbReference type="InterPro" id="IPR000683">
    <property type="entry name" value="Gfo/Idh/MocA-like_OxRdtase_N"/>
</dbReference>
<dbReference type="GO" id="GO:0000166">
    <property type="term" value="F:nucleotide binding"/>
    <property type="evidence" value="ECO:0007669"/>
    <property type="project" value="InterPro"/>
</dbReference>
<gene>
    <name evidence="4" type="ORF">APUU_40635A</name>
</gene>
<dbReference type="RefSeq" id="XP_041556385.1">
    <property type="nucleotide sequence ID" value="XM_041703729.1"/>
</dbReference>
<reference evidence="4" key="2">
    <citation type="submission" date="2021-02" db="EMBL/GenBank/DDBJ databases">
        <title>Aspergillus puulaauensis MK2 genome sequence.</title>
        <authorList>
            <person name="Futagami T."/>
            <person name="Mori K."/>
            <person name="Kadooka C."/>
            <person name="Tanaka T."/>
        </authorList>
    </citation>
    <scope>NUCLEOTIDE SEQUENCE</scope>
    <source>
        <strain evidence="4">MK2</strain>
    </source>
</reference>
<dbReference type="Gene3D" id="3.40.50.720">
    <property type="entry name" value="NAD(P)-binding Rossmann-like Domain"/>
    <property type="match status" value="1"/>
</dbReference>
<evidence type="ECO:0000313" key="4">
    <source>
        <dbReference type="EMBL" id="BCS24191.1"/>
    </source>
</evidence>
<evidence type="ECO:0000256" key="1">
    <source>
        <dbReference type="ARBA" id="ARBA00010928"/>
    </source>
</evidence>
<dbReference type="GeneID" id="64974196"/>
<dbReference type="PANTHER" id="PTHR42840:SF10">
    <property type="entry name" value="BINDING ROSSMANN FOLD OXIDOREDUCTASE, PUTATIVE-RELATED"/>
    <property type="match status" value="1"/>
</dbReference>
<dbReference type="SUPFAM" id="SSF55347">
    <property type="entry name" value="Glyceraldehyde-3-phosphate dehydrogenase-like, C-terminal domain"/>
    <property type="match status" value="1"/>
</dbReference>
<evidence type="ECO:0000259" key="2">
    <source>
        <dbReference type="Pfam" id="PF01408"/>
    </source>
</evidence>
<name>A0A7R8AMD0_9EURO</name>
<feature type="domain" description="Gfo/Idh/MocA-like oxidoreductase N-terminal" evidence="2">
    <location>
        <begin position="8"/>
        <end position="122"/>
    </location>
</feature>
<dbReference type="Pfam" id="PF01408">
    <property type="entry name" value="GFO_IDH_MocA"/>
    <property type="match status" value="1"/>
</dbReference>
<organism evidence="4 5">
    <name type="scientific">Aspergillus puulaauensis</name>
    <dbReference type="NCBI Taxonomy" id="1220207"/>
    <lineage>
        <taxon>Eukaryota</taxon>
        <taxon>Fungi</taxon>
        <taxon>Dikarya</taxon>
        <taxon>Ascomycota</taxon>
        <taxon>Pezizomycotina</taxon>
        <taxon>Eurotiomycetes</taxon>
        <taxon>Eurotiomycetidae</taxon>
        <taxon>Eurotiales</taxon>
        <taxon>Aspergillaceae</taxon>
        <taxon>Aspergillus</taxon>
    </lineage>
</organism>
<dbReference type="GO" id="GO:0005737">
    <property type="term" value="C:cytoplasm"/>
    <property type="evidence" value="ECO:0007669"/>
    <property type="project" value="TreeGrafter"/>
</dbReference>
<dbReference type="KEGG" id="apuu:APUU_40635A"/>
<dbReference type="SUPFAM" id="SSF51735">
    <property type="entry name" value="NAD(P)-binding Rossmann-fold domains"/>
    <property type="match status" value="1"/>
</dbReference>
<keyword evidence="5" id="KW-1185">Reference proteome</keyword>
<dbReference type="Pfam" id="PF22725">
    <property type="entry name" value="GFO_IDH_MocA_C3"/>
    <property type="match status" value="1"/>
</dbReference>
<proteinExistence type="inferred from homology"/>
<comment type="similarity">
    <text evidence="1">Belongs to the Gfo/Idh/MocA family.</text>
</comment>
<dbReference type="PANTHER" id="PTHR42840">
    <property type="entry name" value="NAD(P)-BINDING ROSSMANN-FOLD SUPERFAMILY PROTEIN-RELATED"/>
    <property type="match status" value="1"/>
</dbReference>
<dbReference type="FunFam" id="3.30.360.10:FF:000017">
    <property type="entry name" value="Oxidoreductase family NAD-binding Rossmann fold"/>
    <property type="match status" value="1"/>
</dbReference>
<sequence>MTTQPRLKLALIGLGRLGAIRARIIAFQQPRIEFVAACDTKPDSDEWAKDNLPSTVKFFADPEDCMRNSGAEAVLISTATATHAPLIIKALDLGLHVMCEKPISVDVITTKEVLAKAASKPNLKFLVPFCRRYDESYRNAKQMIQSNSLGEIHAIETTCLDQQDPTGFFVSFSAQSGGIFVDMGVHDIDIGRYYLDVKSNLPNPKKQVNRVIAMGQQAVYSELSKYGDCDNGWGLVEFANGKILTTHLGRTLTNGFEGTTRVCGTKGHAVINGDSTIDRVEVRDGHGVRTATTPDAFVLYDRSFINDLDEFAAAVLDGMELSCSPEDAYEAAKIATALQFSFRNGVPVYFDEEGVPIMKA</sequence>
<dbReference type="AlphaFoldDB" id="A0A7R8AMD0"/>
<protein>
    <recommendedName>
        <fullName evidence="6">NAD binding Rossmann fold oxidoreductase</fullName>
    </recommendedName>
</protein>
<dbReference type="Proteomes" id="UP000654913">
    <property type="component" value="Chromosome 4"/>
</dbReference>
<dbReference type="GO" id="GO:0006740">
    <property type="term" value="P:NADPH regeneration"/>
    <property type="evidence" value="ECO:0007669"/>
    <property type="project" value="TreeGrafter"/>
</dbReference>
<feature type="domain" description="GFO/IDH/MocA-like oxidoreductase" evidence="3">
    <location>
        <begin position="137"/>
        <end position="269"/>
    </location>
</feature>
<accession>A0A7R8AMD0</accession>
<dbReference type="InterPro" id="IPR055170">
    <property type="entry name" value="GFO_IDH_MocA-like_dom"/>
</dbReference>
<dbReference type="Gene3D" id="3.30.360.10">
    <property type="entry name" value="Dihydrodipicolinate Reductase, domain 2"/>
    <property type="match status" value="1"/>
</dbReference>
<evidence type="ECO:0000313" key="5">
    <source>
        <dbReference type="Proteomes" id="UP000654913"/>
    </source>
</evidence>
<evidence type="ECO:0000259" key="3">
    <source>
        <dbReference type="Pfam" id="PF22725"/>
    </source>
</evidence>
<dbReference type="InterPro" id="IPR036291">
    <property type="entry name" value="NAD(P)-bd_dom_sf"/>
</dbReference>
<evidence type="ECO:0008006" key="6">
    <source>
        <dbReference type="Google" id="ProtNLM"/>
    </source>
</evidence>
<dbReference type="OrthoDB" id="446809at2759"/>
<dbReference type="EMBL" id="AP024446">
    <property type="protein sequence ID" value="BCS24191.1"/>
    <property type="molecule type" value="Genomic_DNA"/>
</dbReference>
<dbReference type="GO" id="GO:0016491">
    <property type="term" value="F:oxidoreductase activity"/>
    <property type="evidence" value="ECO:0007669"/>
    <property type="project" value="TreeGrafter"/>
</dbReference>
<reference evidence="4" key="1">
    <citation type="submission" date="2021-01" db="EMBL/GenBank/DDBJ databases">
        <authorList>
            <consortium name="Aspergillus puulaauensis MK2 genome sequencing consortium"/>
            <person name="Kazuki M."/>
            <person name="Futagami T."/>
        </authorList>
    </citation>
    <scope>NUCLEOTIDE SEQUENCE</scope>
    <source>
        <strain evidence="4">MK2</strain>
    </source>
</reference>